<evidence type="ECO:0000259" key="5">
    <source>
        <dbReference type="PROSITE" id="PS01124"/>
    </source>
</evidence>
<dbReference type="PATRIC" id="fig|401562.4.peg.3078"/>
<keyword evidence="1" id="KW-0805">Transcription regulation</keyword>
<dbReference type="PROSITE" id="PS01124">
    <property type="entry name" value="HTH_ARAC_FAMILY_2"/>
    <property type="match status" value="1"/>
</dbReference>
<evidence type="ECO:0000256" key="1">
    <source>
        <dbReference type="ARBA" id="ARBA00023015"/>
    </source>
</evidence>
<feature type="domain" description="HTH araC/xylS-type" evidence="5">
    <location>
        <begin position="180"/>
        <end position="279"/>
    </location>
</feature>
<dbReference type="InterPro" id="IPR018060">
    <property type="entry name" value="HTH_AraC"/>
</dbReference>
<evidence type="ECO:0000313" key="7">
    <source>
        <dbReference type="Proteomes" id="UP000078529"/>
    </source>
</evidence>
<dbReference type="PRINTS" id="PR00032">
    <property type="entry name" value="HTHARAC"/>
</dbReference>
<accession>A0A175RKM0</accession>
<dbReference type="Pfam" id="PF12833">
    <property type="entry name" value="HTH_18"/>
    <property type="match status" value="1"/>
</dbReference>
<keyword evidence="2" id="KW-0238">DNA-binding</keyword>
<keyword evidence="3" id="KW-0804">Transcription</keyword>
<gene>
    <name evidence="6" type="ORF">NS365_16100</name>
</gene>
<dbReference type="InterPro" id="IPR020449">
    <property type="entry name" value="Tscrpt_reg_AraC-type_HTH"/>
</dbReference>
<evidence type="ECO:0000256" key="3">
    <source>
        <dbReference type="ARBA" id="ARBA00023163"/>
    </source>
</evidence>
<proteinExistence type="predicted"/>
<dbReference type="InterPro" id="IPR009057">
    <property type="entry name" value="Homeodomain-like_sf"/>
</dbReference>
<dbReference type="Proteomes" id="UP000078529">
    <property type="component" value="Unassembled WGS sequence"/>
</dbReference>
<dbReference type="Gene3D" id="1.10.10.60">
    <property type="entry name" value="Homeodomain-like"/>
    <property type="match status" value="1"/>
</dbReference>
<dbReference type="SMART" id="SM00342">
    <property type="entry name" value="HTH_ARAC"/>
    <property type="match status" value="1"/>
</dbReference>
<dbReference type="InterPro" id="IPR018062">
    <property type="entry name" value="HTH_AraC-typ_CS"/>
</dbReference>
<organism evidence="6 7">
    <name type="scientific">Aureimonas ureilytica</name>
    <dbReference type="NCBI Taxonomy" id="401562"/>
    <lineage>
        <taxon>Bacteria</taxon>
        <taxon>Pseudomonadati</taxon>
        <taxon>Pseudomonadota</taxon>
        <taxon>Alphaproteobacteria</taxon>
        <taxon>Hyphomicrobiales</taxon>
        <taxon>Aurantimonadaceae</taxon>
        <taxon>Aureimonas</taxon>
    </lineage>
</organism>
<keyword evidence="7" id="KW-1185">Reference proteome</keyword>
<feature type="region of interest" description="Disordered" evidence="4">
    <location>
        <begin position="276"/>
        <end position="301"/>
    </location>
</feature>
<evidence type="ECO:0000256" key="4">
    <source>
        <dbReference type="SAM" id="MobiDB-lite"/>
    </source>
</evidence>
<dbReference type="SUPFAM" id="SSF46689">
    <property type="entry name" value="Homeodomain-like"/>
    <property type="match status" value="1"/>
</dbReference>
<reference evidence="6 7" key="1">
    <citation type="journal article" date="2016" name="Front. Microbiol.">
        <title>Genomic Resource of Rice Seed Associated Bacteria.</title>
        <authorList>
            <person name="Midha S."/>
            <person name="Bansal K."/>
            <person name="Sharma S."/>
            <person name="Kumar N."/>
            <person name="Patil P.P."/>
            <person name="Chaudhry V."/>
            <person name="Patil P.B."/>
        </authorList>
    </citation>
    <scope>NUCLEOTIDE SEQUENCE [LARGE SCALE GENOMIC DNA]</scope>
    <source>
        <strain evidence="6 7">NS365</strain>
    </source>
</reference>
<protein>
    <recommendedName>
        <fullName evidence="5">HTH araC/xylS-type domain-containing protein</fullName>
    </recommendedName>
</protein>
<dbReference type="GO" id="GO:0003700">
    <property type="term" value="F:DNA-binding transcription factor activity"/>
    <property type="evidence" value="ECO:0007669"/>
    <property type="project" value="InterPro"/>
</dbReference>
<comment type="caution">
    <text evidence="6">The sequence shown here is derived from an EMBL/GenBank/DDBJ whole genome shotgun (WGS) entry which is preliminary data.</text>
</comment>
<dbReference type="EMBL" id="LDQA01000040">
    <property type="protein sequence ID" value="KTR04196.1"/>
    <property type="molecule type" value="Genomic_DNA"/>
</dbReference>
<dbReference type="GO" id="GO:0043565">
    <property type="term" value="F:sequence-specific DNA binding"/>
    <property type="evidence" value="ECO:0007669"/>
    <property type="project" value="InterPro"/>
</dbReference>
<evidence type="ECO:0000256" key="2">
    <source>
        <dbReference type="ARBA" id="ARBA00023125"/>
    </source>
</evidence>
<name>A0A175RKM0_9HYPH</name>
<dbReference type="PROSITE" id="PS00041">
    <property type="entry name" value="HTH_ARAC_FAMILY_1"/>
    <property type="match status" value="1"/>
</dbReference>
<dbReference type="InterPro" id="IPR050204">
    <property type="entry name" value="AraC_XylS_family_regulators"/>
</dbReference>
<sequence>MMEIDPADGAFSSRARTFALGSLFLSDIHHSARTCRRTDEAIGSDGFHPVVLSVCLSGRYGGQTQAGRYRGGPGCVLVLDFASAFQHVSTNSHSVLLVFERSEIQRHIPRIDGLHGLVLSRKDAEPLVRQVVGLLQQLPGMSDEAGAEAGAALTDTILSSLNQTGSLSAAEDARLSQLRADALWIIRQRYREPDLDVARVAALVRASRSTLYRAFAEEEGILAHVTNLRIEQAAIALRDTKDRRLIREIALAVGFDQVSSFNRAFRKRHDCTPRDWREQFRRSAPASPYPSVSDEPQLRRA</sequence>
<evidence type="ECO:0000313" key="6">
    <source>
        <dbReference type="EMBL" id="KTR04196.1"/>
    </source>
</evidence>
<dbReference type="PANTHER" id="PTHR46796">
    <property type="entry name" value="HTH-TYPE TRANSCRIPTIONAL ACTIVATOR RHAS-RELATED"/>
    <property type="match status" value="1"/>
</dbReference>
<dbReference type="AlphaFoldDB" id="A0A175RKM0"/>